<dbReference type="Proteomes" id="UP000820818">
    <property type="component" value="Unassembled WGS sequence"/>
</dbReference>
<evidence type="ECO:0000313" key="2">
    <source>
        <dbReference type="EMBL" id="KAI9549923.1"/>
    </source>
</evidence>
<feature type="domain" description="RapA2 cadherin-like" evidence="1">
    <location>
        <begin position="44"/>
        <end position="93"/>
    </location>
</feature>
<comment type="caution">
    <text evidence="2">The sequence shown here is derived from an EMBL/GenBank/DDBJ whole genome shotgun (WGS) entry which is preliminary data.</text>
</comment>
<evidence type="ECO:0000313" key="3">
    <source>
        <dbReference type="Proteomes" id="UP000820818"/>
    </source>
</evidence>
<name>A0AAD5KUC2_9CRUS</name>
<keyword evidence="3" id="KW-1185">Reference proteome</keyword>
<sequence length="336" mass="34640">MLERIVVNADESYVFMPLANYSGEVPDINYTISDGAGGTATSIIDITITPVNDAPAAVNDSKTGAEDATLSGTVLTNDSDIDGGTLSVTSSRLQEAQQLAYSHHTYNLPSRYNSHHSECWNDSCKCRWKLCIYSKCELQWRSSRYKLYYSDGTGGTATSIIDITITPVNDAPAAVNDSKTGAEDATLSGTVLTNDTDIDGAALSVTSFTVAGGTPITVTSGTPDSQTIAEDSPATGNVITNDSDVETANSSLAVTQFSFTVGTITSTFPADGTGGTATSIIDITVSPVNDAPAAVNDSNTGAEDATLSGTVLANDSDIDSGTLSITSFSVAGGTSN</sequence>
<dbReference type="NCBIfam" id="NF012211">
    <property type="entry name" value="tand_rpt_95"/>
    <property type="match status" value="1"/>
</dbReference>
<dbReference type="InterPro" id="IPR040853">
    <property type="entry name" value="RapA2_cadherin-like"/>
</dbReference>
<accession>A0AAD5KUC2</accession>
<protein>
    <recommendedName>
        <fullName evidence="1">RapA2 cadherin-like domain-containing protein</fullName>
    </recommendedName>
</protein>
<gene>
    <name evidence="2" type="ORF">GHT06_004508</name>
</gene>
<dbReference type="Pfam" id="PF17803">
    <property type="entry name" value="Cadherin_4"/>
    <property type="match status" value="3"/>
</dbReference>
<dbReference type="EMBL" id="WJBH02000204">
    <property type="protein sequence ID" value="KAI9549923.1"/>
    <property type="molecule type" value="Genomic_DNA"/>
</dbReference>
<feature type="domain" description="RapA2 cadherin-like" evidence="1">
    <location>
        <begin position="281"/>
        <end position="332"/>
    </location>
</feature>
<dbReference type="AlphaFoldDB" id="A0AAD5KUC2"/>
<feature type="domain" description="RapA2 cadherin-like" evidence="1">
    <location>
        <begin position="161"/>
        <end position="213"/>
    </location>
</feature>
<proteinExistence type="predicted"/>
<organism evidence="2 3">
    <name type="scientific">Daphnia sinensis</name>
    <dbReference type="NCBI Taxonomy" id="1820382"/>
    <lineage>
        <taxon>Eukaryota</taxon>
        <taxon>Metazoa</taxon>
        <taxon>Ecdysozoa</taxon>
        <taxon>Arthropoda</taxon>
        <taxon>Crustacea</taxon>
        <taxon>Branchiopoda</taxon>
        <taxon>Diplostraca</taxon>
        <taxon>Cladocera</taxon>
        <taxon>Anomopoda</taxon>
        <taxon>Daphniidae</taxon>
        <taxon>Daphnia</taxon>
        <taxon>Daphnia similis group</taxon>
    </lineage>
</organism>
<evidence type="ECO:0000259" key="1">
    <source>
        <dbReference type="Pfam" id="PF17803"/>
    </source>
</evidence>
<reference evidence="2" key="1">
    <citation type="submission" date="2022-05" db="EMBL/GenBank/DDBJ databases">
        <title>A multi-omics perspective on studying reproductive biology in Daphnia sinensis.</title>
        <authorList>
            <person name="Jia J."/>
        </authorList>
    </citation>
    <scope>NUCLEOTIDE SEQUENCE</scope>
    <source>
        <strain evidence="2">WSL</strain>
    </source>
</reference>